<protein>
    <submittedName>
        <fullName evidence="1">Uncharacterized protein</fullName>
    </submittedName>
</protein>
<evidence type="ECO:0000313" key="2">
    <source>
        <dbReference type="Proteomes" id="UP000291236"/>
    </source>
</evidence>
<gene>
    <name evidence="1" type="ORF">JCM31447_11540</name>
</gene>
<dbReference type="RefSeq" id="WP_130607425.1">
    <property type="nucleotide sequence ID" value="NZ_AP019368.1"/>
</dbReference>
<dbReference type="KEGG" id="sbf:JCM31447_11540"/>
<dbReference type="Proteomes" id="UP000291236">
    <property type="component" value="Chromosome"/>
</dbReference>
<dbReference type="AlphaFoldDB" id="A0A4P2VUZ7"/>
<organism evidence="1 2">
    <name type="scientific">Fluviispira sanaruensis</name>
    <dbReference type="NCBI Taxonomy" id="2493639"/>
    <lineage>
        <taxon>Bacteria</taxon>
        <taxon>Pseudomonadati</taxon>
        <taxon>Bdellovibrionota</taxon>
        <taxon>Oligoflexia</taxon>
        <taxon>Silvanigrellales</taxon>
        <taxon>Silvanigrellaceae</taxon>
        <taxon>Fluviispira</taxon>
    </lineage>
</organism>
<name>A0A4P2VUZ7_FLUSA</name>
<keyword evidence="2" id="KW-1185">Reference proteome</keyword>
<reference evidence="1 2" key="1">
    <citation type="submission" date="2018-12" db="EMBL/GenBank/DDBJ databases">
        <title>Rubrispira sanarue gen. nov., sp., nov., a member of the order Silvanigrellales, isolated from a brackish lake in Hamamatsu Japan.</title>
        <authorList>
            <person name="Maejima Y."/>
            <person name="Iino T."/>
            <person name="Muraguchi Y."/>
            <person name="Fukuda K."/>
            <person name="Nojiri H."/>
            <person name="Ohkuma M."/>
            <person name="Moriuchi R."/>
            <person name="Dohra H."/>
            <person name="Kimbara K."/>
            <person name="Shintani M."/>
        </authorList>
    </citation>
    <scope>NUCLEOTIDE SEQUENCE [LARGE SCALE GENOMIC DNA]</scope>
    <source>
        <strain evidence="1 2">RF1110005</strain>
    </source>
</reference>
<proteinExistence type="predicted"/>
<evidence type="ECO:0000313" key="1">
    <source>
        <dbReference type="EMBL" id="BBH52712.1"/>
    </source>
</evidence>
<accession>A0A4P2VUZ7</accession>
<sequence>MKNSIYIIIKLFAFTFFFIFSHNVFATKFNVKFSKNKEHTAKCFEDYNSFFEKIKHNPRDVCVIIDESLQCQKRNAILYHKKIDTYYINKVLKNYSYCLDNSTVSSLYNIFIPNRSQGKKKFAAQFEKSNFIYYHDYDAAKSLYKKFPNHISEEQLYSLYGYALLKDPVFANEIRANINTKIQSEEGYVCNFVKTSILASLTTARDYKTPVDLKYLENMLSRYDVCYNKDQSENIIHVQKLFDIVLSAENRLEKLVPLLGKRKSKSFPYADFSAAKIIFSRYPDYLNDDQLSLLYEYALAFDLDFGEELFNYFKNEIEGAHIFIYHELSKEEKSELIQRIMSIL</sequence>
<dbReference type="EMBL" id="AP019368">
    <property type="protein sequence ID" value="BBH52712.1"/>
    <property type="molecule type" value="Genomic_DNA"/>
</dbReference>